<organism evidence="7 8">
    <name type="scientific">Candidatus Nomurabacteria bacterium GW2011_GWF2_40_12</name>
    <dbReference type="NCBI Taxonomy" id="1618776"/>
    <lineage>
        <taxon>Bacteria</taxon>
        <taxon>Candidatus Nomuraibacteriota</taxon>
    </lineage>
</organism>
<comment type="caution">
    <text evidence="7">The sequence shown here is derived from an EMBL/GenBank/DDBJ whole genome shotgun (WGS) entry which is preliminary data.</text>
</comment>
<keyword evidence="1" id="KW-1003">Cell membrane</keyword>
<dbReference type="PANTHER" id="PTHR41335:SF1">
    <property type="entry name" value="MEMBRANE PROTEIN"/>
    <property type="match status" value="1"/>
</dbReference>
<dbReference type="AlphaFoldDB" id="A0A0G0QRC1"/>
<evidence type="ECO:0000256" key="3">
    <source>
        <dbReference type="ARBA" id="ARBA00022989"/>
    </source>
</evidence>
<gene>
    <name evidence="7" type="ORF">UT78_C0010G0002</name>
</gene>
<keyword evidence="4 5" id="KW-0472">Membrane</keyword>
<keyword evidence="2 5" id="KW-0812">Transmembrane</keyword>
<evidence type="ECO:0000313" key="8">
    <source>
        <dbReference type="Proteomes" id="UP000034301"/>
    </source>
</evidence>
<evidence type="ECO:0000256" key="2">
    <source>
        <dbReference type="ARBA" id="ARBA00022692"/>
    </source>
</evidence>
<evidence type="ECO:0000313" key="7">
    <source>
        <dbReference type="EMBL" id="KKR42994.1"/>
    </source>
</evidence>
<protein>
    <recommendedName>
        <fullName evidence="6">Lipopolysaccharide assembly protein A domain-containing protein</fullName>
    </recommendedName>
</protein>
<evidence type="ECO:0000256" key="5">
    <source>
        <dbReference type="SAM" id="Phobius"/>
    </source>
</evidence>
<dbReference type="PANTHER" id="PTHR41335">
    <property type="entry name" value="MEMBRANE PROTEIN-RELATED"/>
    <property type="match status" value="1"/>
</dbReference>
<keyword evidence="3 5" id="KW-1133">Transmembrane helix</keyword>
<evidence type="ECO:0000256" key="4">
    <source>
        <dbReference type="ARBA" id="ARBA00023136"/>
    </source>
</evidence>
<name>A0A0G0QRC1_9BACT</name>
<feature type="transmembrane region" description="Helical" evidence="5">
    <location>
        <begin position="35"/>
        <end position="59"/>
    </location>
</feature>
<dbReference type="InterPro" id="IPR010445">
    <property type="entry name" value="LapA_dom"/>
</dbReference>
<accession>A0A0G0QRC1</accession>
<sequence length="106" mass="11863">MIILFIIGILLGAVAVVFALQNIAVITVTFFSWELTGSLALVLLITILSGMLIAIFLLLPQFIKSHFKLKNLQKENQNLAEELRKQKELTIFAKRPIEVQATDALQ</sequence>
<dbReference type="Pfam" id="PF06305">
    <property type="entry name" value="LapA_dom"/>
    <property type="match status" value="1"/>
</dbReference>
<dbReference type="EMBL" id="LBYC01000010">
    <property type="protein sequence ID" value="KKR42994.1"/>
    <property type="molecule type" value="Genomic_DNA"/>
</dbReference>
<evidence type="ECO:0000256" key="1">
    <source>
        <dbReference type="ARBA" id="ARBA00022475"/>
    </source>
</evidence>
<evidence type="ECO:0000259" key="6">
    <source>
        <dbReference type="Pfam" id="PF06305"/>
    </source>
</evidence>
<reference evidence="7 8" key="1">
    <citation type="journal article" date="2015" name="Nature">
        <title>rRNA introns, odd ribosomes, and small enigmatic genomes across a large radiation of phyla.</title>
        <authorList>
            <person name="Brown C.T."/>
            <person name="Hug L.A."/>
            <person name="Thomas B.C."/>
            <person name="Sharon I."/>
            <person name="Castelle C.J."/>
            <person name="Singh A."/>
            <person name="Wilkins M.J."/>
            <person name="Williams K.H."/>
            <person name="Banfield J.F."/>
        </authorList>
    </citation>
    <scope>NUCLEOTIDE SEQUENCE [LARGE SCALE GENOMIC DNA]</scope>
</reference>
<feature type="domain" description="Lipopolysaccharide assembly protein A" evidence="6">
    <location>
        <begin position="21"/>
        <end position="83"/>
    </location>
</feature>
<proteinExistence type="predicted"/>
<dbReference type="GO" id="GO:0005886">
    <property type="term" value="C:plasma membrane"/>
    <property type="evidence" value="ECO:0007669"/>
    <property type="project" value="InterPro"/>
</dbReference>
<dbReference type="Proteomes" id="UP000034301">
    <property type="component" value="Unassembled WGS sequence"/>
</dbReference>